<dbReference type="OrthoDB" id="35786at2"/>
<proteinExistence type="predicted"/>
<evidence type="ECO:0000313" key="2">
    <source>
        <dbReference type="EMBL" id="ADR37661.1"/>
    </source>
</evidence>
<reference evidence="3" key="1">
    <citation type="submission" date="2010-11" db="EMBL/GenBank/DDBJ databases">
        <title>The complete sequence of chromosome of Oceanithermus profundus DSM 14977.</title>
        <authorList>
            <consortium name="US DOE Joint Genome Institute (JGI-PGF)"/>
            <person name="Lucas S."/>
            <person name="Copeland A."/>
            <person name="Lapidus A."/>
            <person name="Bruce D."/>
            <person name="Goodwin L."/>
            <person name="Pitluck S."/>
            <person name="Kyrpides N."/>
            <person name="Mavromatis K."/>
            <person name="Pagani I."/>
            <person name="Ivanova N."/>
            <person name="Zhang X."/>
            <person name="Brettin T."/>
            <person name="Detter J.C."/>
            <person name="Tapia R."/>
            <person name="Han C."/>
            <person name="Land M."/>
            <person name="Hauser L."/>
            <person name="Markowitz V."/>
            <person name="Cheng J.-F."/>
            <person name="Hugenholtz P."/>
            <person name="Woyke T."/>
            <person name="Wu D."/>
            <person name="Tindall B."/>
            <person name="Faehnrich R."/>
            <person name="Brambilla E."/>
            <person name="Klenk H.-P."/>
            <person name="Eisen J.A."/>
        </authorList>
    </citation>
    <scope>NUCLEOTIDE SEQUENCE [LARGE SCALE GENOMIC DNA]</scope>
    <source>
        <strain evidence="3">DSM 14977 / NBRC 100410 / VKM B-2274 / 506</strain>
    </source>
</reference>
<gene>
    <name evidence="2" type="ordered locus">Ocepr_2212</name>
</gene>
<protein>
    <submittedName>
        <fullName evidence="2">Uncharacterized protein</fullName>
    </submittedName>
</protein>
<sequence precursor="true">MRPGKTRLLWPTLLLFLLYLTFLLFYALVFNYADLSGLSNRLGSTLPALVPTPLADPALPLPLAVLLGHLRFAFFLVLPLLALAALHLLFAAGLHPVRVLYRSVQTSRSPQASHADPGPPRPRFRPELRPYLYTAALALALYYLPGLPYPSVHASGNPKQKALIPTATKLFLPSLGGCLTTPDRMATLCIPAGGLLPPLPALVTLRSIPHTLPAPGPVPPEATLIAAAEVWRHNPFTGENAELQNLLIYPATLRLSLKQAVAPAKNSTHYTEVCSWIGEEGDSVGDKNYWFCHLSDIGPGTEEKGQGYIEVQITGLDSRHQNYYVFQFPKVWANQNCVEAGGRINPNIPAIDFHSFSGACRGRPGGTVSQIGELKAPEELVPLTRPVEPESP</sequence>
<accession>E4UAF6</accession>
<keyword evidence="1" id="KW-0472">Membrane</keyword>
<dbReference type="RefSeq" id="WP_013458831.1">
    <property type="nucleotide sequence ID" value="NC_014761.1"/>
</dbReference>
<organism evidence="2 3">
    <name type="scientific">Oceanithermus profundus (strain DSM 14977 / NBRC 100410 / VKM B-2274 / 506)</name>
    <dbReference type="NCBI Taxonomy" id="670487"/>
    <lineage>
        <taxon>Bacteria</taxon>
        <taxon>Thermotogati</taxon>
        <taxon>Deinococcota</taxon>
        <taxon>Deinococci</taxon>
        <taxon>Thermales</taxon>
        <taxon>Thermaceae</taxon>
        <taxon>Oceanithermus</taxon>
    </lineage>
</organism>
<dbReference type="HOGENOM" id="CLU_703653_0_0_0"/>
<dbReference type="Proteomes" id="UP000008722">
    <property type="component" value="Chromosome"/>
</dbReference>
<dbReference type="KEGG" id="opr:Ocepr_2212"/>
<feature type="transmembrane region" description="Helical" evidence="1">
    <location>
        <begin position="72"/>
        <end position="94"/>
    </location>
</feature>
<evidence type="ECO:0000256" key="1">
    <source>
        <dbReference type="SAM" id="Phobius"/>
    </source>
</evidence>
<keyword evidence="3" id="KW-1185">Reference proteome</keyword>
<dbReference type="AlphaFoldDB" id="E4UAF6"/>
<reference evidence="2 3" key="2">
    <citation type="journal article" date="2011" name="Stand. Genomic Sci.">
        <title>Complete genome sequence of Oceanithermus profundus type strain (506).</title>
        <authorList>
            <person name="Pati A."/>
            <person name="Zhang X."/>
            <person name="Lapidus A."/>
            <person name="Nolan M."/>
            <person name="Lucas S."/>
            <person name="Del Rio T.G."/>
            <person name="Tice H."/>
            <person name="Cheng J.F."/>
            <person name="Tapia R."/>
            <person name="Han C."/>
            <person name="Goodwin L."/>
            <person name="Pitluck S."/>
            <person name="Liolios K."/>
            <person name="Pagani I."/>
            <person name="Ivanova N."/>
            <person name="Mavromatis K."/>
            <person name="Chen A."/>
            <person name="Palaniappan K."/>
            <person name="Hauser L."/>
            <person name="Jeffries C.D."/>
            <person name="Brambilla E.M."/>
            <person name="Rohl A."/>
            <person name="Mwirichia R."/>
            <person name="Rohde M."/>
            <person name="Tindall B.J."/>
            <person name="Sikorski J."/>
            <person name="Wirth R."/>
            <person name="Goker M."/>
            <person name="Woyke T."/>
            <person name="Detter J.C."/>
            <person name="Bristow J."/>
            <person name="Eisen J.A."/>
            <person name="Markowitz V."/>
            <person name="Hugenholtz P."/>
            <person name="Kyrpides N.C."/>
            <person name="Klenk H.P."/>
            <person name="Land M."/>
        </authorList>
    </citation>
    <scope>NUCLEOTIDE SEQUENCE [LARGE SCALE GENOMIC DNA]</scope>
    <source>
        <strain evidence="3">DSM 14977 / NBRC 100410 / VKM B-2274 / 506</strain>
    </source>
</reference>
<keyword evidence="1" id="KW-1133">Transmembrane helix</keyword>
<dbReference type="EMBL" id="CP002361">
    <property type="protein sequence ID" value="ADR37661.1"/>
    <property type="molecule type" value="Genomic_DNA"/>
</dbReference>
<dbReference type="STRING" id="670487.Ocepr_2212"/>
<name>E4UAF6_OCEP5</name>
<evidence type="ECO:0000313" key="3">
    <source>
        <dbReference type="Proteomes" id="UP000008722"/>
    </source>
</evidence>
<feature type="transmembrane region" description="Helical" evidence="1">
    <location>
        <begin position="12"/>
        <end position="33"/>
    </location>
</feature>
<feature type="transmembrane region" description="Helical" evidence="1">
    <location>
        <begin position="131"/>
        <end position="149"/>
    </location>
</feature>
<keyword evidence="1" id="KW-0812">Transmembrane</keyword>